<accession>A0A212JAR4</accession>
<proteinExistence type="predicted"/>
<sequence length="276" mass="29835">MNGMNIKLIALDMDGTLLEEDHLHVSARSIAALRRVSALGIKIAIASGRNVKLIEEPAAAIGVVDYAVSANGAGLTDWRTKEWLRHVGMPEEQWLSVLNVLRSRDIPVEIYADGKSYVTRDDLLGARQLGFSQEFVDNYATKVEIVDDMAAAVAGKTVEKFHIFYVPTEKREPLKAALAAAGPIHFANAEPQNMELTAAEADKAKALAFLCGRLGIRAEEVMAFGDGDNDLDMLAWAGWSYAMGNASPGAKKAAKFQAPPNTEDGVAQVIERELLG</sequence>
<dbReference type="PANTHER" id="PTHR10000:SF8">
    <property type="entry name" value="HAD SUPERFAMILY HYDROLASE-LIKE, TYPE 3"/>
    <property type="match status" value="1"/>
</dbReference>
<evidence type="ECO:0000313" key="1">
    <source>
        <dbReference type="EMBL" id="SBV96519.1"/>
    </source>
</evidence>
<dbReference type="GO" id="GO:0016791">
    <property type="term" value="F:phosphatase activity"/>
    <property type="evidence" value="ECO:0007669"/>
    <property type="project" value="TreeGrafter"/>
</dbReference>
<dbReference type="SFLD" id="SFLDG01140">
    <property type="entry name" value="C2.B:_Phosphomannomutase_and_P"/>
    <property type="match status" value="1"/>
</dbReference>
<dbReference type="Gene3D" id="3.30.1240.10">
    <property type="match status" value="1"/>
</dbReference>
<organism evidence="1">
    <name type="scientific">uncultured Eubacteriales bacterium</name>
    <dbReference type="NCBI Taxonomy" id="172733"/>
    <lineage>
        <taxon>Bacteria</taxon>
        <taxon>Bacillati</taxon>
        <taxon>Bacillota</taxon>
        <taxon>Clostridia</taxon>
        <taxon>Eubacteriales</taxon>
        <taxon>environmental samples</taxon>
    </lineage>
</organism>
<dbReference type="Gene3D" id="3.40.50.1000">
    <property type="entry name" value="HAD superfamily/HAD-like"/>
    <property type="match status" value="1"/>
</dbReference>
<dbReference type="NCBIfam" id="TIGR01484">
    <property type="entry name" value="HAD-SF-IIB"/>
    <property type="match status" value="1"/>
</dbReference>
<dbReference type="GO" id="GO:0005829">
    <property type="term" value="C:cytosol"/>
    <property type="evidence" value="ECO:0007669"/>
    <property type="project" value="TreeGrafter"/>
</dbReference>
<dbReference type="InterPro" id="IPR000150">
    <property type="entry name" value="Cof"/>
</dbReference>
<reference evidence="1" key="1">
    <citation type="submission" date="2016-04" db="EMBL/GenBank/DDBJ databases">
        <authorList>
            <person name="Evans L.H."/>
            <person name="Alamgir A."/>
            <person name="Owens N."/>
            <person name="Weber N.D."/>
            <person name="Virtaneva K."/>
            <person name="Barbian K."/>
            <person name="Babar A."/>
            <person name="Rosenke K."/>
        </authorList>
    </citation>
    <scope>NUCLEOTIDE SEQUENCE</scope>
    <source>
        <strain evidence="1">86</strain>
    </source>
</reference>
<protein>
    <submittedName>
        <fullName evidence="1">Cof-like hydrolase</fullName>
    </submittedName>
</protein>
<dbReference type="SUPFAM" id="SSF56784">
    <property type="entry name" value="HAD-like"/>
    <property type="match status" value="1"/>
</dbReference>
<dbReference type="PROSITE" id="PS01229">
    <property type="entry name" value="COF_2"/>
    <property type="match status" value="1"/>
</dbReference>
<keyword evidence="1" id="KW-0378">Hydrolase</keyword>
<dbReference type="SFLD" id="SFLDS00003">
    <property type="entry name" value="Haloacid_Dehalogenase"/>
    <property type="match status" value="1"/>
</dbReference>
<dbReference type="PANTHER" id="PTHR10000">
    <property type="entry name" value="PHOSPHOSERINE PHOSPHATASE"/>
    <property type="match status" value="1"/>
</dbReference>
<gene>
    <name evidence="1" type="ORF">KL86CLO1_10788</name>
</gene>
<dbReference type="Pfam" id="PF08282">
    <property type="entry name" value="Hydrolase_3"/>
    <property type="match status" value="1"/>
</dbReference>
<dbReference type="EMBL" id="FLUN01000001">
    <property type="protein sequence ID" value="SBV96519.1"/>
    <property type="molecule type" value="Genomic_DNA"/>
</dbReference>
<dbReference type="InterPro" id="IPR006379">
    <property type="entry name" value="HAD-SF_hydro_IIB"/>
</dbReference>
<dbReference type="InterPro" id="IPR023214">
    <property type="entry name" value="HAD_sf"/>
</dbReference>
<dbReference type="NCBIfam" id="TIGR00099">
    <property type="entry name" value="Cof-subfamily"/>
    <property type="match status" value="1"/>
</dbReference>
<dbReference type="GO" id="GO:0000287">
    <property type="term" value="F:magnesium ion binding"/>
    <property type="evidence" value="ECO:0007669"/>
    <property type="project" value="TreeGrafter"/>
</dbReference>
<dbReference type="InterPro" id="IPR036412">
    <property type="entry name" value="HAD-like_sf"/>
</dbReference>
<dbReference type="AlphaFoldDB" id="A0A212JAR4"/>
<name>A0A212JAR4_9FIRM</name>